<feature type="compositionally biased region" description="Low complexity" evidence="1">
    <location>
        <begin position="30"/>
        <end position="42"/>
    </location>
</feature>
<keyword evidence="3" id="KW-1185">Reference proteome</keyword>
<evidence type="ECO:0000256" key="1">
    <source>
        <dbReference type="SAM" id="MobiDB-lite"/>
    </source>
</evidence>
<feature type="region of interest" description="Disordered" evidence="1">
    <location>
        <begin position="25"/>
        <end position="49"/>
    </location>
</feature>
<proteinExistence type="predicted"/>
<name>A0ABV4UQU1_9MICC</name>
<dbReference type="RefSeq" id="WP_373973216.1">
    <property type="nucleotide sequence ID" value="NZ_JBHDLJ010000017.1"/>
</dbReference>
<evidence type="ECO:0000313" key="3">
    <source>
        <dbReference type="Proteomes" id="UP001575652"/>
    </source>
</evidence>
<organism evidence="2 3">
    <name type="scientific">Arthrobacter halodurans</name>
    <dbReference type="NCBI Taxonomy" id="516699"/>
    <lineage>
        <taxon>Bacteria</taxon>
        <taxon>Bacillati</taxon>
        <taxon>Actinomycetota</taxon>
        <taxon>Actinomycetes</taxon>
        <taxon>Micrococcales</taxon>
        <taxon>Micrococcaceae</taxon>
        <taxon>Arthrobacter</taxon>
    </lineage>
</organism>
<reference evidence="2 3" key="1">
    <citation type="submission" date="2024-09" db="EMBL/GenBank/DDBJ databases">
        <authorList>
            <person name="Salinas-Garcia M.A."/>
            <person name="Prieme A."/>
        </authorList>
    </citation>
    <scope>NUCLEOTIDE SEQUENCE [LARGE SCALE GENOMIC DNA]</scope>
    <source>
        <strain evidence="2 3">DSM 21081</strain>
    </source>
</reference>
<comment type="caution">
    <text evidence="2">The sequence shown here is derived from an EMBL/GenBank/DDBJ whole genome shotgun (WGS) entry which is preliminary data.</text>
</comment>
<dbReference type="EMBL" id="JBHDLJ010000017">
    <property type="protein sequence ID" value="MFB0836039.1"/>
    <property type="molecule type" value="Genomic_DNA"/>
</dbReference>
<gene>
    <name evidence="2" type="ORF">ACETWP_15725</name>
</gene>
<accession>A0ABV4UQU1</accession>
<evidence type="ECO:0000313" key="2">
    <source>
        <dbReference type="EMBL" id="MFB0836039.1"/>
    </source>
</evidence>
<dbReference type="Proteomes" id="UP001575652">
    <property type="component" value="Unassembled WGS sequence"/>
</dbReference>
<protein>
    <submittedName>
        <fullName evidence="2">Uncharacterized protein</fullName>
    </submittedName>
</protein>
<sequence length="49" mass="5737">MLRLFRLASVAMPIVLWLVRKVRDRQPDGTQATTQNQTTTRGGKQRKRR</sequence>